<dbReference type="InterPro" id="IPR050596">
    <property type="entry name" value="AspAT/PAT-like"/>
</dbReference>
<dbReference type="InterPro" id="IPR015424">
    <property type="entry name" value="PyrdxlP-dep_Trfase"/>
</dbReference>
<comment type="subunit">
    <text evidence="3">Homodimer.</text>
</comment>
<evidence type="ECO:0000256" key="3">
    <source>
        <dbReference type="ARBA" id="ARBA00011738"/>
    </source>
</evidence>
<evidence type="ECO:0000256" key="7">
    <source>
        <dbReference type="RuleBase" id="RU000481"/>
    </source>
</evidence>
<name>A0A8T5UQX4_9EURY</name>
<evidence type="ECO:0000256" key="5">
    <source>
        <dbReference type="ARBA" id="ARBA00022679"/>
    </source>
</evidence>
<dbReference type="InterPro" id="IPR004838">
    <property type="entry name" value="NHTrfase_class1_PyrdxlP-BS"/>
</dbReference>
<evidence type="ECO:0000256" key="1">
    <source>
        <dbReference type="ARBA" id="ARBA00001933"/>
    </source>
</evidence>
<dbReference type="InterPro" id="IPR004839">
    <property type="entry name" value="Aminotransferase_I/II_large"/>
</dbReference>
<dbReference type="InterPro" id="IPR015421">
    <property type="entry name" value="PyrdxlP-dep_Trfase_major"/>
</dbReference>
<comment type="cofactor">
    <cofactor evidence="1 7">
        <name>pyridoxal 5'-phosphate</name>
        <dbReference type="ChEBI" id="CHEBI:597326"/>
    </cofactor>
</comment>
<dbReference type="PANTHER" id="PTHR46383:SF3">
    <property type="entry name" value="ASPARTATE AMINOTRANSFERASE-RELATED"/>
    <property type="match status" value="1"/>
</dbReference>
<dbReference type="FunFam" id="3.40.640.10:FF:000033">
    <property type="entry name" value="Aspartate aminotransferase"/>
    <property type="match status" value="1"/>
</dbReference>
<organism evidence="9 10">
    <name type="scientific">Methanobacterium spitsbergense</name>
    <dbReference type="NCBI Taxonomy" id="2874285"/>
    <lineage>
        <taxon>Archaea</taxon>
        <taxon>Methanobacteriati</taxon>
        <taxon>Methanobacteriota</taxon>
        <taxon>Methanomada group</taxon>
        <taxon>Methanobacteria</taxon>
        <taxon>Methanobacteriales</taxon>
        <taxon>Methanobacteriaceae</taxon>
        <taxon>Methanobacterium</taxon>
    </lineage>
</organism>
<comment type="similarity">
    <text evidence="2 7">Belongs to the class-I pyridoxal-phosphate-dependent aminotransferase family.</text>
</comment>
<evidence type="ECO:0000256" key="4">
    <source>
        <dbReference type="ARBA" id="ARBA00022576"/>
    </source>
</evidence>
<gene>
    <name evidence="9" type="ORF">K8N75_08920</name>
</gene>
<dbReference type="CDD" id="cd00609">
    <property type="entry name" value="AAT_like"/>
    <property type="match status" value="1"/>
</dbReference>
<sequence>MEPSKRVQSINLSEIRKMFEMAGEDSINLGLGEPDFNTPKHIIEAASNAMREGFTHYTSNMGILELREAITHKFKVDNGINTSPESVLVTVGASEAIYMCMQALVNPGDEVLIPDPGFLSYNACVSLAGGIPRGIPLNMENDLRMIAEDVNERITKKTKAIMLNSPSNPTGSVMKKEDIKAISEIADDNGIYLISDEVYEKIVYNNVHHSPGKFCENAITINGFSKSYAMTGFRIGYVTANLEITEELLKIHQYTTACASSMVQKAALAALEGPQNNISEMVSEFKRRRDLVVNRLNGMGIECSSPHGAFYIFPKINNPEAFVKAGLKKGVVMVQGKAFGAHGKDHVRLSYATSYNQLEDAMDRLESINYKF</sequence>
<evidence type="ECO:0000313" key="9">
    <source>
        <dbReference type="EMBL" id="MBZ2166158.1"/>
    </source>
</evidence>
<evidence type="ECO:0000256" key="6">
    <source>
        <dbReference type="ARBA" id="ARBA00022898"/>
    </source>
</evidence>
<dbReference type="Gene3D" id="3.90.1150.10">
    <property type="entry name" value="Aspartate Aminotransferase, domain 1"/>
    <property type="match status" value="1"/>
</dbReference>
<proteinExistence type="inferred from homology"/>
<dbReference type="GO" id="GO:0030170">
    <property type="term" value="F:pyridoxal phosphate binding"/>
    <property type="evidence" value="ECO:0007669"/>
    <property type="project" value="InterPro"/>
</dbReference>
<reference evidence="10" key="1">
    <citation type="journal article" date="2022" name="Microbiol. Resour. Announc.">
        <title>Draft Genome Sequence of a Methanogenic Archaeon from West Spitsbergen Permafrost.</title>
        <authorList>
            <person name="Trubitsyn V."/>
            <person name="Rivkina E."/>
            <person name="Shcherbakova V."/>
        </authorList>
    </citation>
    <scope>NUCLEOTIDE SEQUENCE [LARGE SCALE GENOMIC DNA]</scope>
    <source>
        <strain evidence="10">VT</strain>
    </source>
</reference>
<feature type="domain" description="Aminotransferase class I/classII large" evidence="8">
    <location>
        <begin position="25"/>
        <end position="365"/>
    </location>
</feature>
<dbReference type="InterPro" id="IPR015422">
    <property type="entry name" value="PyrdxlP-dep_Trfase_small"/>
</dbReference>
<keyword evidence="4 7" id="KW-0032">Aminotransferase</keyword>
<dbReference type="Gene3D" id="3.40.640.10">
    <property type="entry name" value="Type I PLP-dependent aspartate aminotransferase-like (Major domain)"/>
    <property type="match status" value="1"/>
</dbReference>
<keyword evidence="5 7" id="KW-0808">Transferase</keyword>
<protein>
    <recommendedName>
        <fullName evidence="7">Aminotransferase</fullName>
        <ecNumber evidence="7">2.6.1.-</ecNumber>
    </recommendedName>
</protein>
<keyword evidence="6" id="KW-0663">Pyridoxal phosphate</keyword>
<dbReference type="GO" id="GO:0008483">
    <property type="term" value="F:transaminase activity"/>
    <property type="evidence" value="ECO:0007669"/>
    <property type="project" value="UniProtKB-KW"/>
</dbReference>
<evidence type="ECO:0000256" key="2">
    <source>
        <dbReference type="ARBA" id="ARBA00007441"/>
    </source>
</evidence>
<dbReference type="EC" id="2.6.1.-" evidence="7"/>
<dbReference type="PROSITE" id="PS00105">
    <property type="entry name" value="AA_TRANSFER_CLASS_1"/>
    <property type="match status" value="1"/>
</dbReference>
<accession>A0A8T5UQX4</accession>
<comment type="caution">
    <text evidence="9">The sequence shown here is derived from an EMBL/GenBank/DDBJ whole genome shotgun (WGS) entry which is preliminary data.</text>
</comment>
<dbReference type="AlphaFoldDB" id="A0A8T5UQX4"/>
<dbReference type="EMBL" id="JAIOUQ010000009">
    <property type="protein sequence ID" value="MBZ2166158.1"/>
    <property type="molecule type" value="Genomic_DNA"/>
</dbReference>
<dbReference type="PANTHER" id="PTHR46383">
    <property type="entry name" value="ASPARTATE AMINOTRANSFERASE"/>
    <property type="match status" value="1"/>
</dbReference>
<evidence type="ECO:0000313" key="10">
    <source>
        <dbReference type="Proteomes" id="UP000825933"/>
    </source>
</evidence>
<dbReference type="SUPFAM" id="SSF53383">
    <property type="entry name" value="PLP-dependent transferases"/>
    <property type="match status" value="1"/>
</dbReference>
<evidence type="ECO:0000259" key="8">
    <source>
        <dbReference type="Pfam" id="PF00155"/>
    </source>
</evidence>
<keyword evidence="10" id="KW-1185">Reference proteome</keyword>
<dbReference type="Proteomes" id="UP000825933">
    <property type="component" value="Unassembled WGS sequence"/>
</dbReference>
<dbReference type="Pfam" id="PF00155">
    <property type="entry name" value="Aminotran_1_2"/>
    <property type="match status" value="1"/>
</dbReference>
<dbReference type="GO" id="GO:0006520">
    <property type="term" value="P:amino acid metabolic process"/>
    <property type="evidence" value="ECO:0007669"/>
    <property type="project" value="InterPro"/>
</dbReference>